<feature type="region of interest" description="Disordered" evidence="1">
    <location>
        <begin position="267"/>
        <end position="289"/>
    </location>
</feature>
<comment type="caution">
    <text evidence="2">The sequence shown here is derived from an EMBL/GenBank/DDBJ whole genome shotgun (WGS) entry which is preliminary data.</text>
</comment>
<accession>A0ABP9N536</accession>
<dbReference type="Gene3D" id="3.40.30.10">
    <property type="entry name" value="Glutaredoxin"/>
    <property type="match status" value="1"/>
</dbReference>
<evidence type="ECO:0000313" key="2">
    <source>
        <dbReference type="EMBL" id="GAA5109902.1"/>
    </source>
</evidence>
<reference evidence="3" key="1">
    <citation type="journal article" date="2019" name="Int. J. Syst. Evol. Microbiol.">
        <title>The Global Catalogue of Microorganisms (GCM) 10K type strain sequencing project: providing services to taxonomists for standard genome sequencing and annotation.</title>
        <authorList>
            <consortium name="The Broad Institute Genomics Platform"/>
            <consortium name="The Broad Institute Genome Sequencing Center for Infectious Disease"/>
            <person name="Wu L."/>
            <person name="Ma J."/>
        </authorList>
    </citation>
    <scope>NUCLEOTIDE SEQUENCE [LARGE SCALE GENOMIC DNA]</scope>
    <source>
        <strain evidence="3">JCM 18302</strain>
    </source>
</reference>
<protein>
    <submittedName>
        <fullName evidence="2">Sucrase ferredoxin</fullName>
    </submittedName>
</protein>
<gene>
    <name evidence="2" type="ORF">GCM10023320_00970</name>
</gene>
<evidence type="ECO:0000313" key="3">
    <source>
        <dbReference type="Proteomes" id="UP001500804"/>
    </source>
</evidence>
<name>A0ABP9N536_9PSEU</name>
<dbReference type="SUPFAM" id="SSF52833">
    <property type="entry name" value="Thioredoxin-like"/>
    <property type="match status" value="1"/>
</dbReference>
<dbReference type="InterPro" id="IPR009737">
    <property type="entry name" value="Aim32/Apd1-like"/>
</dbReference>
<dbReference type="Pfam" id="PF06999">
    <property type="entry name" value="Suc_Fer-like"/>
    <property type="match status" value="1"/>
</dbReference>
<dbReference type="InterPro" id="IPR036249">
    <property type="entry name" value="Thioredoxin-like_sf"/>
</dbReference>
<organism evidence="2 3">
    <name type="scientific">Pseudonocardia adelaidensis</name>
    <dbReference type="NCBI Taxonomy" id="648754"/>
    <lineage>
        <taxon>Bacteria</taxon>
        <taxon>Bacillati</taxon>
        <taxon>Actinomycetota</taxon>
        <taxon>Actinomycetes</taxon>
        <taxon>Pseudonocardiales</taxon>
        <taxon>Pseudonocardiaceae</taxon>
        <taxon>Pseudonocardia</taxon>
    </lineage>
</organism>
<keyword evidence="3" id="KW-1185">Reference proteome</keyword>
<evidence type="ECO:0000256" key="1">
    <source>
        <dbReference type="SAM" id="MobiDB-lite"/>
    </source>
</evidence>
<proteinExistence type="predicted"/>
<dbReference type="PANTHER" id="PTHR31902">
    <property type="entry name" value="ACTIN PATCHES DISTAL PROTEIN 1"/>
    <property type="match status" value="1"/>
</dbReference>
<dbReference type="EMBL" id="BAABJO010000001">
    <property type="protein sequence ID" value="GAA5109902.1"/>
    <property type="molecule type" value="Genomic_DNA"/>
</dbReference>
<dbReference type="RefSeq" id="WP_345602438.1">
    <property type="nucleotide sequence ID" value="NZ_BAABJO010000001.1"/>
</dbReference>
<dbReference type="CDD" id="cd03062">
    <property type="entry name" value="TRX_Fd_Sucrase"/>
    <property type="match status" value="1"/>
</dbReference>
<sequence length="289" mass="30508">MGPVPRWQRCSLLALAGDEQLAGTAPRARRWVCVEQRGAWPSDLTRHPEPALAALATAPGWRLLLIRRPGRRGEVDAPLRVFLADTAPGTSRVTTFTVGSPDELAGVGLPGPDEPLPGRPVHDPLLLVCTHGRRDRCCAVDGRALANAVVDAGEQHVWECSHLGGHRFAPTALVLPTGYAYGRLDPAAAIAARKAAFPGEVDTVRCRGRSTWSPTGQVAELAVRAATGIRDADALQVVDTAGGAVVSARDGRRWAVDVAPIAGAPRPLSCGTDPIQSESLRATGVRPLR</sequence>
<dbReference type="Proteomes" id="UP001500804">
    <property type="component" value="Unassembled WGS sequence"/>
</dbReference>
<dbReference type="PANTHER" id="PTHR31902:SF22">
    <property type="entry name" value="SLL1203 PROTEIN"/>
    <property type="match status" value="1"/>
</dbReference>